<organism evidence="1 2">
    <name type="scientific">Sphingobium phage Lacusarx</name>
    <dbReference type="NCBI Taxonomy" id="1980139"/>
    <lineage>
        <taxon>Viruses</taxon>
        <taxon>Duplodnaviria</taxon>
        <taxon>Heunggongvirae</taxon>
        <taxon>Uroviricota</taxon>
        <taxon>Caudoviricetes</taxon>
        <taxon>Lacusarxvirus</taxon>
        <taxon>Lacusarxvirus lacusarx</taxon>
    </lineage>
</organism>
<gene>
    <name evidence="1" type="ORF">LAV_00015</name>
</gene>
<dbReference type="Pfam" id="PF18906">
    <property type="entry name" value="Phage_tube_2"/>
    <property type="match status" value="2"/>
</dbReference>
<evidence type="ECO:0008006" key="3">
    <source>
        <dbReference type="Google" id="ProtNLM"/>
    </source>
</evidence>
<protein>
    <recommendedName>
        <fullName evidence="3">Major tail tube protein</fullName>
    </recommendedName>
</protein>
<evidence type="ECO:0000313" key="1">
    <source>
        <dbReference type="EMBL" id="ARK07415.1"/>
    </source>
</evidence>
<evidence type="ECO:0000313" key="2">
    <source>
        <dbReference type="Proteomes" id="UP000223906"/>
    </source>
</evidence>
<reference evidence="1 2" key="1">
    <citation type="submission" date="2017-02" db="EMBL/GenBank/DDBJ databases">
        <title>The first characterized phage against a member of the ecologically important #sphingomonads reveals high dissimilarity against all other known phages.</title>
        <authorList>
            <person name="Nielsen T.K."/>
            <person name="Carstens A.B."/>
            <person name="Kot W."/>
            <person name="Lametsch R."/>
            <person name="Neve H."/>
            <person name="Hansen L.H."/>
        </authorList>
    </citation>
    <scope>NUCLEOTIDE SEQUENCE [LARGE SCALE GENOMIC DNA]</scope>
</reference>
<keyword evidence="2" id="KW-1185">Reference proteome</keyword>
<dbReference type="Proteomes" id="UP000223906">
    <property type="component" value="Segment"/>
</dbReference>
<accession>A0A1W6DWY5</accession>
<proteinExistence type="predicted"/>
<dbReference type="InterPro" id="IPR044000">
    <property type="entry name" value="Phage_tube_2"/>
</dbReference>
<name>A0A1W6DWY5_9CAUD</name>
<dbReference type="OrthoDB" id="3285at10239"/>
<sequence length="610" mass="64029">MAQKLLADSNRASLREIVEDNAKWGETPVAGVSRARRFTTSSITVTKDTAVSEEIRDDRMTSAVIETAASSGGEINWEFSAGNLDRDFQRVLMGAWSRPMEFDLFRGDHISITANNVIRIAGDDVSAYFTVGRRIKLSGFVAPANNDYLEIQAVAYAGGGTQITVTGTSLVAEAGSAFTTVFDANDVLVRKATTLRFGNAGARTIDGNGTGPFAAIVAAKQLVAGQRIFVEGVGYEKATLTFDVVADGETVVLTDGENSISFEAQADATELDIDALKFAIGADAAETAASFAAVVNKARAAGDIAMVAVAAAGVVTLTNLRKVEGEVTGDDNIEVTTAFAGGDATLGGFYKIVSITDDVITVDRDVPELAAGAPVTIKASMLRNPGKSAEITPQSATVETGFQDVSQFFVTDGLRFGNISLEVAAGAIITGTTTTLGRETKRRKTGTALLTSAAFTPLDAPATENVSATANVGALVANGEALTTALQSISIAIEGNLRAQQAVSNKFPVGISAGRLNVTGTITAYFADGFMFDKFLAHETMSLAFPIIDQDKNTYYFTIPAFKIMSDPIAPGGTDQDVMETLEFTAIRDAATKCMMQIDRFSSTAPVTAL</sequence>
<dbReference type="EMBL" id="KY629563">
    <property type="protein sequence ID" value="ARK07415.1"/>
    <property type="molecule type" value="Genomic_DNA"/>
</dbReference>